<protein>
    <submittedName>
        <fullName evidence="5">Acetate and butyrate kinase</fullName>
    </submittedName>
</protein>
<reference evidence="5" key="1">
    <citation type="journal article" date="2013" name="Environ. Microbiol.">
        <title>Microbiota from the distal guts of lean and obese adolescents exhibit partial functional redundancy besides clear differences in community structure.</title>
        <authorList>
            <person name="Ferrer M."/>
            <person name="Ruiz A."/>
            <person name="Lanza F."/>
            <person name="Haange S.B."/>
            <person name="Oberbach A."/>
            <person name="Till H."/>
            <person name="Bargiela R."/>
            <person name="Campoy C."/>
            <person name="Segura M.T."/>
            <person name="Richter M."/>
            <person name="von Bergen M."/>
            <person name="Seifert J."/>
            <person name="Suarez A."/>
        </authorList>
    </citation>
    <scope>NUCLEOTIDE SEQUENCE</scope>
</reference>
<feature type="non-terminal residue" evidence="5">
    <location>
        <position position="1"/>
    </location>
</feature>
<evidence type="ECO:0000256" key="2">
    <source>
        <dbReference type="ARBA" id="ARBA00022741"/>
    </source>
</evidence>
<gene>
    <name evidence="5" type="ORF">LEA_16548</name>
</gene>
<keyword evidence="4" id="KW-0067">ATP-binding</keyword>
<dbReference type="GO" id="GO:0005524">
    <property type="term" value="F:ATP binding"/>
    <property type="evidence" value="ECO:0007669"/>
    <property type="project" value="UniProtKB-KW"/>
</dbReference>
<keyword evidence="3 5" id="KW-0418">Kinase</keyword>
<dbReference type="Pfam" id="PF00871">
    <property type="entry name" value="Acetate_kinase"/>
    <property type="match status" value="1"/>
</dbReference>
<dbReference type="AlphaFoldDB" id="K1S6P5"/>
<sequence>GVDLIVFTGGVGENSPETRKEVCEGLEFMGVHFDRKINEGLRGENKIISAADSKVKVAVVPTNEELVIATDTYEIVNK</sequence>
<dbReference type="EMBL" id="AJWY01011318">
    <property type="protein sequence ID" value="EKC53088.1"/>
    <property type="molecule type" value="Genomic_DNA"/>
</dbReference>
<dbReference type="PRINTS" id="PR00471">
    <property type="entry name" value="ACETATEKNASE"/>
</dbReference>
<organism evidence="5">
    <name type="scientific">human gut metagenome</name>
    <dbReference type="NCBI Taxonomy" id="408170"/>
    <lineage>
        <taxon>unclassified sequences</taxon>
        <taxon>metagenomes</taxon>
        <taxon>organismal metagenomes</taxon>
    </lineage>
</organism>
<dbReference type="GO" id="GO:0006083">
    <property type="term" value="P:acetate metabolic process"/>
    <property type="evidence" value="ECO:0007669"/>
    <property type="project" value="TreeGrafter"/>
</dbReference>
<evidence type="ECO:0000256" key="1">
    <source>
        <dbReference type="ARBA" id="ARBA00022679"/>
    </source>
</evidence>
<keyword evidence="2" id="KW-0547">Nucleotide-binding</keyword>
<dbReference type="InterPro" id="IPR000890">
    <property type="entry name" value="Aliphatic_acid_kin_short-chain"/>
</dbReference>
<comment type="caution">
    <text evidence="5">The sequence shown here is derived from an EMBL/GenBank/DDBJ whole genome shotgun (WGS) entry which is preliminary data.</text>
</comment>
<keyword evidence="1" id="KW-0808">Transferase</keyword>
<dbReference type="PANTHER" id="PTHR21060:SF15">
    <property type="entry name" value="ACETATE KINASE-RELATED"/>
    <property type="match status" value="1"/>
</dbReference>
<evidence type="ECO:0000313" key="5">
    <source>
        <dbReference type="EMBL" id="EKC53088.1"/>
    </source>
</evidence>
<name>K1S6P5_9ZZZZ</name>
<dbReference type="Gene3D" id="3.30.420.40">
    <property type="match status" value="1"/>
</dbReference>
<dbReference type="PANTHER" id="PTHR21060">
    <property type="entry name" value="ACETATE KINASE"/>
    <property type="match status" value="1"/>
</dbReference>
<dbReference type="SUPFAM" id="SSF53067">
    <property type="entry name" value="Actin-like ATPase domain"/>
    <property type="match status" value="1"/>
</dbReference>
<evidence type="ECO:0000256" key="4">
    <source>
        <dbReference type="ARBA" id="ARBA00022840"/>
    </source>
</evidence>
<evidence type="ECO:0000256" key="3">
    <source>
        <dbReference type="ARBA" id="ARBA00022777"/>
    </source>
</evidence>
<accession>K1S6P5</accession>
<dbReference type="InterPro" id="IPR043129">
    <property type="entry name" value="ATPase_NBD"/>
</dbReference>
<dbReference type="GO" id="GO:0008776">
    <property type="term" value="F:acetate kinase activity"/>
    <property type="evidence" value="ECO:0007669"/>
    <property type="project" value="TreeGrafter"/>
</dbReference>
<proteinExistence type="predicted"/>